<dbReference type="Proteomes" id="UP000076798">
    <property type="component" value="Unassembled WGS sequence"/>
</dbReference>
<organism evidence="1 2">
    <name type="scientific">Sistotremastrum suecicum HHB10207 ss-3</name>
    <dbReference type="NCBI Taxonomy" id="1314776"/>
    <lineage>
        <taxon>Eukaryota</taxon>
        <taxon>Fungi</taxon>
        <taxon>Dikarya</taxon>
        <taxon>Basidiomycota</taxon>
        <taxon>Agaricomycotina</taxon>
        <taxon>Agaricomycetes</taxon>
        <taxon>Sistotremastrales</taxon>
        <taxon>Sistotremastraceae</taxon>
        <taxon>Sistotremastrum</taxon>
    </lineage>
</organism>
<dbReference type="EMBL" id="KV428129">
    <property type="protein sequence ID" value="KZT35756.1"/>
    <property type="molecule type" value="Genomic_DNA"/>
</dbReference>
<reference evidence="1 2" key="1">
    <citation type="journal article" date="2016" name="Mol. Biol. Evol.">
        <title>Comparative Genomics of Early-Diverging Mushroom-Forming Fungi Provides Insights into the Origins of Lignocellulose Decay Capabilities.</title>
        <authorList>
            <person name="Nagy L.G."/>
            <person name="Riley R."/>
            <person name="Tritt A."/>
            <person name="Adam C."/>
            <person name="Daum C."/>
            <person name="Floudas D."/>
            <person name="Sun H."/>
            <person name="Yadav J.S."/>
            <person name="Pangilinan J."/>
            <person name="Larsson K.H."/>
            <person name="Matsuura K."/>
            <person name="Barry K."/>
            <person name="Labutti K."/>
            <person name="Kuo R."/>
            <person name="Ohm R.A."/>
            <person name="Bhattacharya S.S."/>
            <person name="Shirouzu T."/>
            <person name="Yoshinaga Y."/>
            <person name="Martin F.M."/>
            <person name="Grigoriev I.V."/>
            <person name="Hibbett D.S."/>
        </authorList>
    </citation>
    <scope>NUCLEOTIDE SEQUENCE [LARGE SCALE GENOMIC DNA]</scope>
    <source>
        <strain evidence="1 2">HHB10207 ss-3</strain>
    </source>
</reference>
<sequence>MSESFDDIILKVQAESPAAADFFRAFQETRMADVKVGGDLPSAFALYTSDGKVFWTLWAKNDVVIYNGSGKATFETHGNYTDSVINVQPLTSATPKTFILDSPAGIADEVTTLHLKANGYIVYETLIKGTTFSGTSFGGWY</sequence>
<name>A0A166AWK0_9AGAM</name>
<dbReference type="AlphaFoldDB" id="A0A166AWK0"/>
<evidence type="ECO:0000313" key="2">
    <source>
        <dbReference type="Proteomes" id="UP000076798"/>
    </source>
</evidence>
<accession>A0A166AWK0</accession>
<keyword evidence="2" id="KW-1185">Reference proteome</keyword>
<gene>
    <name evidence="1" type="ORF">SISSUDRAFT_133890</name>
</gene>
<protein>
    <submittedName>
        <fullName evidence="1">Uncharacterized protein</fullName>
    </submittedName>
</protein>
<evidence type="ECO:0000313" key="1">
    <source>
        <dbReference type="EMBL" id="KZT35756.1"/>
    </source>
</evidence>
<proteinExistence type="predicted"/>